<dbReference type="GO" id="GO:0004175">
    <property type="term" value="F:endopeptidase activity"/>
    <property type="evidence" value="ECO:0007669"/>
    <property type="project" value="UniProtKB-ARBA"/>
</dbReference>
<proteinExistence type="inferred from homology"/>
<keyword evidence="5" id="KW-1185">Reference proteome</keyword>
<dbReference type="EMBL" id="FMXP01000014">
    <property type="protein sequence ID" value="SDB23461.1"/>
    <property type="molecule type" value="Genomic_DNA"/>
</dbReference>
<dbReference type="PANTHER" id="PTHR36435">
    <property type="entry name" value="SLR1288 PROTEIN"/>
    <property type="match status" value="1"/>
</dbReference>
<dbReference type="PANTHER" id="PTHR36435:SF1">
    <property type="entry name" value="CAAX AMINO TERMINAL PROTEASE FAMILY PROTEIN"/>
    <property type="match status" value="1"/>
</dbReference>
<name>A0A1G6BS60_9STRE</name>
<keyword evidence="2" id="KW-0812">Transmembrane</keyword>
<feature type="domain" description="CAAX prenyl protease 2/Lysostaphin resistance protein A-like" evidence="3">
    <location>
        <begin position="115"/>
        <end position="204"/>
    </location>
</feature>
<protein>
    <recommendedName>
        <fullName evidence="3">CAAX prenyl protease 2/Lysostaphin resistance protein A-like domain-containing protein</fullName>
    </recommendedName>
</protein>
<evidence type="ECO:0000256" key="1">
    <source>
        <dbReference type="ARBA" id="ARBA00009067"/>
    </source>
</evidence>
<gene>
    <name evidence="4" type="ORF">SAMN02910293_01172</name>
</gene>
<dbReference type="InterPro" id="IPR003675">
    <property type="entry name" value="Rce1/LyrA-like_dom"/>
</dbReference>
<feature type="transmembrane region" description="Helical" evidence="2">
    <location>
        <begin position="77"/>
        <end position="100"/>
    </location>
</feature>
<keyword evidence="2" id="KW-0472">Membrane</keyword>
<evidence type="ECO:0000313" key="4">
    <source>
        <dbReference type="EMBL" id="SDB23461.1"/>
    </source>
</evidence>
<dbReference type="Proteomes" id="UP000182508">
    <property type="component" value="Unassembled WGS sequence"/>
</dbReference>
<organism evidence="4 5">
    <name type="scientific">Streptococcus henryi</name>
    <dbReference type="NCBI Taxonomy" id="439219"/>
    <lineage>
        <taxon>Bacteria</taxon>
        <taxon>Bacillati</taxon>
        <taxon>Bacillota</taxon>
        <taxon>Bacilli</taxon>
        <taxon>Lactobacillales</taxon>
        <taxon>Streptococcaceae</taxon>
        <taxon>Streptococcus</taxon>
    </lineage>
</organism>
<feature type="transmembrane region" description="Helical" evidence="2">
    <location>
        <begin position="197"/>
        <end position="215"/>
    </location>
</feature>
<feature type="transmembrane region" description="Helical" evidence="2">
    <location>
        <begin position="35"/>
        <end position="56"/>
    </location>
</feature>
<dbReference type="AlphaFoldDB" id="A0A1G6BS60"/>
<sequence length="216" mass="23657">MKTNKFLNSFIYFVLAFVIFAVEQATTLFVGVSQIWQILLLALVILLVCGATLYIAKRVGLLQGFKALGNSRALKTIFLGFLVLYLVKTLGGIVLVLEGVTNTGNQEIIESAGMHPLILTLFTAVVAPIVEETVFRGLLMGRVFNSQSVIGLLISSFLFGLIHVPTTIGAWILYGGMGLVLGWIYRKTEKLEYTIAIHFLNNALAVALMFVLTLLT</sequence>
<reference evidence="4 5" key="1">
    <citation type="submission" date="2016-10" db="EMBL/GenBank/DDBJ databases">
        <authorList>
            <person name="de Groot N.N."/>
        </authorList>
    </citation>
    <scope>NUCLEOTIDE SEQUENCE [LARGE SCALE GENOMIC DNA]</scope>
    <source>
        <strain evidence="4 5">A-4</strain>
    </source>
</reference>
<dbReference type="InterPro" id="IPR052710">
    <property type="entry name" value="CAAX_protease"/>
</dbReference>
<evidence type="ECO:0000313" key="5">
    <source>
        <dbReference type="Proteomes" id="UP000182508"/>
    </source>
</evidence>
<dbReference type="GO" id="GO:0080120">
    <property type="term" value="P:CAAX-box protein maturation"/>
    <property type="evidence" value="ECO:0007669"/>
    <property type="project" value="UniProtKB-ARBA"/>
</dbReference>
<dbReference type="RefSeq" id="WP_074486008.1">
    <property type="nucleotide sequence ID" value="NZ_FMXP01000014.1"/>
</dbReference>
<comment type="similarity">
    <text evidence="1">Belongs to the UPF0177 family.</text>
</comment>
<dbReference type="Pfam" id="PF02517">
    <property type="entry name" value="Rce1-like"/>
    <property type="match status" value="1"/>
</dbReference>
<evidence type="ECO:0000256" key="2">
    <source>
        <dbReference type="SAM" id="Phobius"/>
    </source>
</evidence>
<keyword evidence="2" id="KW-1133">Transmembrane helix</keyword>
<accession>A0A1G6BS60</accession>
<feature type="transmembrane region" description="Helical" evidence="2">
    <location>
        <begin position="143"/>
        <end position="162"/>
    </location>
</feature>
<dbReference type="eggNOG" id="COG1266">
    <property type="taxonomic scope" value="Bacteria"/>
</dbReference>
<dbReference type="STRING" id="439219.SAMN02910293_01172"/>
<evidence type="ECO:0000259" key="3">
    <source>
        <dbReference type="Pfam" id="PF02517"/>
    </source>
</evidence>
<feature type="transmembrane region" description="Helical" evidence="2">
    <location>
        <begin position="112"/>
        <end position="131"/>
    </location>
</feature>